<evidence type="ECO:0000259" key="2">
    <source>
        <dbReference type="PROSITE" id="PS50934"/>
    </source>
</evidence>
<evidence type="ECO:0000313" key="3">
    <source>
        <dbReference type="EMBL" id="KAF2085781.1"/>
    </source>
</evidence>
<dbReference type="InterPro" id="IPR036388">
    <property type="entry name" value="WH-like_DNA-bd_sf"/>
</dbReference>
<accession>A0A9P4HSS4</accession>
<feature type="region of interest" description="Disordered" evidence="1">
    <location>
        <begin position="1"/>
        <end position="126"/>
    </location>
</feature>
<gene>
    <name evidence="3" type="ORF">K490DRAFT_74925</name>
</gene>
<dbReference type="SUPFAM" id="SSF46689">
    <property type="entry name" value="Homeodomain-like"/>
    <property type="match status" value="1"/>
</dbReference>
<dbReference type="OrthoDB" id="5598695at2759"/>
<dbReference type="FunFam" id="1.10.10.10:FF:000087">
    <property type="entry name" value="Transcriptional adapter 2"/>
    <property type="match status" value="1"/>
</dbReference>
<name>A0A9P4HSS4_9PEZI</name>
<dbReference type="EMBL" id="ML978728">
    <property type="protein sequence ID" value="KAF2085781.1"/>
    <property type="molecule type" value="Genomic_DNA"/>
</dbReference>
<dbReference type="Pfam" id="PF04433">
    <property type="entry name" value="SWIRM"/>
    <property type="match status" value="1"/>
</dbReference>
<reference evidence="3" key="1">
    <citation type="journal article" date="2020" name="Stud. Mycol.">
        <title>101 Dothideomycetes genomes: a test case for predicting lifestyles and emergence of pathogens.</title>
        <authorList>
            <person name="Haridas S."/>
            <person name="Albert R."/>
            <person name="Binder M."/>
            <person name="Bloem J."/>
            <person name="Labutti K."/>
            <person name="Salamov A."/>
            <person name="Andreopoulos B."/>
            <person name="Baker S."/>
            <person name="Barry K."/>
            <person name="Bills G."/>
            <person name="Bluhm B."/>
            <person name="Cannon C."/>
            <person name="Castanera R."/>
            <person name="Culley D."/>
            <person name="Daum C."/>
            <person name="Ezra D."/>
            <person name="Gonzalez J."/>
            <person name="Henrissat B."/>
            <person name="Kuo A."/>
            <person name="Liang C."/>
            <person name="Lipzen A."/>
            <person name="Lutzoni F."/>
            <person name="Magnuson J."/>
            <person name="Mondo S."/>
            <person name="Nolan M."/>
            <person name="Ohm R."/>
            <person name="Pangilinan J."/>
            <person name="Park H.-J."/>
            <person name="Ramirez L."/>
            <person name="Alfaro M."/>
            <person name="Sun H."/>
            <person name="Tritt A."/>
            <person name="Yoshinaga Y."/>
            <person name="Zwiers L.-H."/>
            <person name="Turgeon B."/>
            <person name="Goodwin S."/>
            <person name="Spatafora J."/>
            <person name="Crous P."/>
            <person name="Grigoriev I."/>
        </authorList>
    </citation>
    <scope>NUCLEOTIDE SEQUENCE</scope>
    <source>
        <strain evidence="3">CBS 121410</strain>
    </source>
</reference>
<dbReference type="Gene3D" id="1.10.10.10">
    <property type="entry name" value="Winged helix-like DNA-binding domain superfamily/Winged helix DNA-binding domain"/>
    <property type="match status" value="1"/>
</dbReference>
<comment type="caution">
    <text evidence="3">The sequence shown here is derived from an EMBL/GenBank/DDBJ whole genome shotgun (WGS) entry which is preliminary data.</text>
</comment>
<feature type="domain" description="SWIRM" evidence="2">
    <location>
        <begin position="281"/>
        <end position="380"/>
    </location>
</feature>
<dbReference type="InterPro" id="IPR007526">
    <property type="entry name" value="SWIRM"/>
</dbReference>
<keyword evidence="4" id="KW-1185">Reference proteome</keyword>
<evidence type="ECO:0000313" key="4">
    <source>
        <dbReference type="Proteomes" id="UP000799776"/>
    </source>
</evidence>
<dbReference type="InterPro" id="IPR009057">
    <property type="entry name" value="Homeodomain-like_sf"/>
</dbReference>
<sequence length="385" mass="42517">MASPSAQLKQDGRFTVSSLLSPPELKRLDSFTNSPMPRKPSHSPHSSHDSGVSMPTMVHSLGSNLRQSRAGLPPSPPVSPYDNVHKEQIQTSADEDTTRDPPLYPSGAPSEASEPLFPSSASEHDSLIARHVSSTKTAGPRPTADEYRLVVACKATVFQRYNKDPKGYMRKEKATWNLYGPKRNTATTKSRNTLRTLAPAPAGVRKPKTTVARAPRASRPIKRTPKAAVLDSFTVDDFKPSVPAAPKTPRAPAPRDDVDFRSLPDYSPPVSLLPEDGKKGLKADWKGQPLDLSTDPDRHELHPAELNVASTLRLSCGVYLANKRRIFAARVRALLRNEDFNKTKAQQACKIDVNKASKLWAAYERIGWFDPRLFQHHLGNFVDIE</sequence>
<feature type="compositionally biased region" description="Basic and acidic residues" evidence="1">
    <location>
        <begin position="253"/>
        <end position="262"/>
    </location>
</feature>
<organism evidence="3 4">
    <name type="scientific">Saccharata proteae CBS 121410</name>
    <dbReference type="NCBI Taxonomy" id="1314787"/>
    <lineage>
        <taxon>Eukaryota</taxon>
        <taxon>Fungi</taxon>
        <taxon>Dikarya</taxon>
        <taxon>Ascomycota</taxon>
        <taxon>Pezizomycotina</taxon>
        <taxon>Dothideomycetes</taxon>
        <taxon>Dothideomycetes incertae sedis</taxon>
        <taxon>Botryosphaeriales</taxon>
        <taxon>Saccharataceae</taxon>
        <taxon>Saccharata</taxon>
    </lineage>
</organism>
<dbReference type="Proteomes" id="UP000799776">
    <property type="component" value="Unassembled WGS sequence"/>
</dbReference>
<feature type="region of interest" description="Disordered" evidence="1">
    <location>
        <begin position="239"/>
        <end position="274"/>
    </location>
</feature>
<dbReference type="GO" id="GO:0010468">
    <property type="term" value="P:regulation of gene expression"/>
    <property type="evidence" value="ECO:0007669"/>
    <property type="project" value="UniProtKB-ARBA"/>
</dbReference>
<evidence type="ECO:0000256" key="1">
    <source>
        <dbReference type="SAM" id="MobiDB-lite"/>
    </source>
</evidence>
<proteinExistence type="predicted"/>
<protein>
    <recommendedName>
        <fullName evidence="2">SWIRM domain-containing protein</fullName>
    </recommendedName>
</protein>
<dbReference type="AlphaFoldDB" id="A0A9P4HSS4"/>
<dbReference type="PROSITE" id="PS50934">
    <property type="entry name" value="SWIRM"/>
    <property type="match status" value="1"/>
</dbReference>